<dbReference type="GO" id="GO:0004252">
    <property type="term" value="F:serine-type endopeptidase activity"/>
    <property type="evidence" value="ECO:0007669"/>
    <property type="project" value="InterPro"/>
</dbReference>
<dbReference type="HOGENOM" id="CLU_020120_2_0_6"/>
<sequence length="345" mass="37365">MFKQFIFLLLIFSCSLFAKDYSSLYNKLDKSVVIIYSDTQEVRAEANQLVTKTASSLGTGTLINKEGLILTAAHVVNSADELTVNVKNRGEYKAKVIASFQAADIALIKLITNDKDFPFVKLGDSNKAKIGNEVFVIGTPYGLEHTLTVGHLSGRRIYNHPSFNEIEFIQTDAAINQGNSGGPLFLSNGELIGVVSYIQSQSGGNEGLGFAASTEMVKNILIDQPMIWFGIEYSFLTPVMAAALNVPQRAGLLIEKVATQSFAEKLGLKGGVIPAVIDDSPVILGGDVILAIGPHILTGEEQNYLNILNYTKSLKGGENIKFTVLRMGHELTLEAALPNVKIKLQ</sequence>
<dbReference type="OrthoDB" id="9758917at2"/>
<dbReference type="AlphaFoldDB" id="A0A0A7ELX3"/>
<accession>A0A0A7ELX3</accession>
<dbReference type="EMBL" id="CP009889">
    <property type="protein sequence ID" value="AIY67066.1"/>
    <property type="molecule type" value="Genomic_DNA"/>
</dbReference>
<dbReference type="Proteomes" id="UP000030341">
    <property type="component" value="Chromosome 2"/>
</dbReference>
<dbReference type="SUPFAM" id="SSF50494">
    <property type="entry name" value="Trypsin-like serine proteases"/>
    <property type="match status" value="1"/>
</dbReference>
<keyword evidence="1" id="KW-0645">Protease</keyword>
<dbReference type="PANTHER" id="PTHR43343">
    <property type="entry name" value="PEPTIDASE S12"/>
    <property type="match status" value="1"/>
</dbReference>
<keyword evidence="3" id="KW-0732">Signal</keyword>
<proteinExistence type="predicted"/>
<dbReference type="Pfam" id="PF13365">
    <property type="entry name" value="Trypsin_2"/>
    <property type="match status" value="1"/>
</dbReference>
<name>A0A0A7ELX3_9GAMM</name>
<feature type="chain" id="PRO_5002027138" evidence="3">
    <location>
        <begin position="19"/>
        <end position="345"/>
    </location>
</feature>
<keyword evidence="2" id="KW-0378">Hydrolase</keyword>
<protein>
    <submittedName>
        <fullName evidence="4">Trypsin family protein</fullName>
    </submittedName>
</protein>
<evidence type="ECO:0000313" key="5">
    <source>
        <dbReference type="Proteomes" id="UP000030341"/>
    </source>
</evidence>
<dbReference type="PANTHER" id="PTHR43343:SF3">
    <property type="entry name" value="PROTEASE DO-LIKE 8, CHLOROPLASTIC"/>
    <property type="match status" value="1"/>
</dbReference>
<dbReference type="Gene3D" id="2.30.42.10">
    <property type="match status" value="1"/>
</dbReference>
<dbReference type="Gene3D" id="2.40.10.120">
    <property type="match status" value="1"/>
</dbReference>
<dbReference type="KEGG" id="pseo:OM33_18505"/>
<dbReference type="GO" id="GO:0006508">
    <property type="term" value="P:proteolysis"/>
    <property type="evidence" value="ECO:0007669"/>
    <property type="project" value="UniProtKB-KW"/>
</dbReference>
<dbReference type="InterPro" id="IPR009003">
    <property type="entry name" value="Peptidase_S1_PA"/>
</dbReference>
<dbReference type="InterPro" id="IPR001940">
    <property type="entry name" value="Peptidase_S1C"/>
</dbReference>
<dbReference type="SUPFAM" id="SSF50156">
    <property type="entry name" value="PDZ domain-like"/>
    <property type="match status" value="1"/>
</dbReference>
<dbReference type="STRING" id="1348114.OM33_18505"/>
<keyword evidence="5" id="KW-1185">Reference proteome</keyword>
<feature type="signal peptide" evidence="3">
    <location>
        <begin position="1"/>
        <end position="18"/>
    </location>
</feature>
<dbReference type="eggNOG" id="COG0265">
    <property type="taxonomic scope" value="Bacteria"/>
</dbReference>
<evidence type="ECO:0000256" key="3">
    <source>
        <dbReference type="SAM" id="SignalP"/>
    </source>
</evidence>
<evidence type="ECO:0000256" key="2">
    <source>
        <dbReference type="ARBA" id="ARBA00022801"/>
    </source>
</evidence>
<gene>
    <name evidence="4" type="ORF">OM33_18505</name>
</gene>
<dbReference type="InterPro" id="IPR036034">
    <property type="entry name" value="PDZ_sf"/>
</dbReference>
<dbReference type="PRINTS" id="PR00834">
    <property type="entry name" value="PROTEASES2C"/>
</dbReference>
<dbReference type="RefSeq" id="WP_040135817.1">
    <property type="nucleotide sequence ID" value="NZ_CP009889.1"/>
</dbReference>
<dbReference type="InterPro" id="IPR051201">
    <property type="entry name" value="Chloro_Bact_Ser_Proteases"/>
</dbReference>
<evidence type="ECO:0000313" key="4">
    <source>
        <dbReference type="EMBL" id="AIY67066.1"/>
    </source>
</evidence>
<reference evidence="4 5" key="1">
    <citation type="submission" date="2014-11" db="EMBL/GenBank/DDBJ databases">
        <title>Complete Genome Sequence of Pseudoalteromonas sp. Strain OCN003 Isolated from Kaneohe Bay, Oahu, Hawaii.</title>
        <authorList>
            <person name="Beurmann S."/>
            <person name="Videau P."/>
            <person name="Ushijima B."/>
            <person name="Smith A.M."/>
            <person name="Aeby G.S."/>
            <person name="Callahan S.M."/>
            <person name="Belcaid M."/>
        </authorList>
    </citation>
    <scope>NUCLEOTIDE SEQUENCE [LARGE SCALE GENOMIC DNA]</scope>
    <source>
        <strain evidence="4 5">OCN003</strain>
    </source>
</reference>
<evidence type="ECO:0000256" key="1">
    <source>
        <dbReference type="ARBA" id="ARBA00022670"/>
    </source>
</evidence>
<organism evidence="4 5">
    <name type="scientific">Pseudoalteromonas piratica</name>
    <dbReference type="NCBI Taxonomy" id="1348114"/>
    <lineage>
        <taxon>Bacteria</taxon>
        <taxon>Pseudomonadati</taxon>
        <taxon>Pseudomonadota</taxon>
        <taxon>Gammaproteobacteria</taxon>
        <taxon>Alteromonadales</taxon>
        <taxon>Pseudoalteromonadaceae</taxon>
        <taxon>Pseudoalteromonas</taxon>
    </lineage>
</organism>